<accession>A0A6N0JTL9</accession>
<feature type="region of interest" description="Disordered" evidence="1">
    <location>
        <begin position="53"/>
        <end position="93"/>
    </location>
</feature>
<sequence>MQGSFLVLFAGEPPRGTCQFGQASLARHLKMTPTQDRTEPGYMVLTKRFKAQRRENAGIGMKNAPRRARRTRNAPGGASLARLPPDEGFSPGAKKGVLAVGADVTGINGV</sequence>
<evidence type="ECO:0000313" key="2">
    <source>
        <dbReference type="EMBL" id="QKQ50016.1"/>
    </source>
</evidence>
<protein>
    <submittedName>
        <fullName evidence="2">Uncharacterized protein</fullName>
    </submittedName>
</protein>
<dbReference type="RefSeq" id="WP_125283824.1">
    <property type="nucleotide sequence ID" value="NZ_CADIKP010000011.1"/>
</dbReference>
<evidence type="ECO:0000313" key="4">
    <source>
        <dbReference type="Proteomes" id="UP000509782"/>
    </source>
</evidence>
<gene>
    <name evidence="3" type="ORF">AAIK43_29045</name>
    <name evidence="2" type="ORF">FOC81_26235</name>
</gene>
<keyword evidence="5" id="KW-1185">Reference proteome</keyword>
<dbReference type="AlphaFoldDB" id="A0A6N0JTL9"/>
<dbReference type="Proteomes" id="UP001446337">
    <property type="component" value="Chromosome"/>
</dbReference>
<name>A0A6N0JTL9_ACHDE</name>
<evidence type="ECO:0000256" key="1">
    <source>
        <dbReference type="SAM" id="MobiDB-lite"/>
    </source>
</evidence>
<reference evidence="3 5" key="2">
    <citation type="submission" date="2024-05" db="EMBL/GenBank/DDBJ databases">
        <title>Achromobacter denitrificans. BP1, complete genome.</title>
        <authorList>
            <person name="Zhang B."/>
        </authorList>
    </citation>
    <scope>NUCLEOTIDE SEQUENCE [LARGE SCALE GENOMIC DNA]</scope>
    <source>
        <strain evidence="3 5">BP1</strain>
    </source>
</reference>
<dbReference type="OrthoDB" id="8667204at2"/>
<reference evidence="2 4" key="1">
    <citation type="submission" date="2020-05" db="EMBL/GenBank/DDBJ databases">
        <title>FDA dAtabase for Regulatory Grade micrObial Sequences (FDA-ARGOS): Supporting development and validation of Infectious Disease Dx tests.</title>
        <authorList>
            <person name="Sproer C."/>
            <person name="Gronow S."/>
            <person name="Severitt S."/>
            <person name="Schroder I."/>
            <person name="Tallon L."/>
            <person name="Sadzewicz L."/>
            <person name="Zhao X."/>
            <person name="Vavikolanu K."/>
            <person name="Mehta A."/>
            <person name="Aluvathingal J."/>
            <person name="Nadendla S."/>
            <person name="Myers T."/>
            <person name="Yan Y."/>
            <person name="Sichtig H."/>
        </authorList>
    </citation>
    <scope>NUCLEOTIDE SEQUENCE [LARGE SCALE GENOMIC DNA]</scope>
    <source>
        <strain evidence="2 4">FDAARGOS_787</strain>
    </source>
</reference>
<dbReference type="EMBL" id="CP154792">
    <property type="protein sequence ID" value="XAN15395.1"/>
    <property type="molecule type" value="Genomic_DNA"/>
</dbReference>
<evidence type="ECO:0000313" key="5">
    <source>
        <dbReference type="Proteomes" id="UP001446337"/>
    </source>
</evidence>
<evidence type="ECO:0000313" key="3">
    <source>
        <dbReference type="EMBL" id="XAN15395.1"/>
    </source>
</evidence>
<organism evidence="2 4">
    <name type="scientific">Achromobacter denitrificans</name>
    <name type="common">Alcaligenes denitrificans</name>
    <dbReference type="NCBI Taxonomy" id="32002"/>
    <lineage>
        <taxon>Bacteria</taxon>
        <taxon>Pseudomonadati</taxon>
        <taxon>Pseudomonadota</taxon>
        <taxon>Betaproteobacteria</taxon>
        <taxon>Burkholderiales</taxon>
        <taxon>Alcaligenaceae</taxon>
        <taxon>Achromobacter</taxon>
    </lineage>
</organism>
<dbReference type="Proteomes" id="UP000509782">
    <property type="component" value="Chromosome"/>
</dbReference>
<dbReference type="EMBL" id="CP054569">
    <property type="protein sequence ID" value="QKQ50016.1"/>
    <property type="molecule type" value="Genomic_DNA"/>
</dbReference>
<proteinExistence type="predicted"/>